<keyword evidence="1" id="KW-0175">Coiled coil</keyword>
<evidence type="ECO:0000256" key="2">
    <source>
        <dbReference type="SAM" id="MobiDB-lite"/>
    </source>
</evidence>
<feature type="coiled-coil region" evidence="1">
    <location>
        <begin position="524"/>
        <end position="647"/>
    </location>
</feature>
<dbReference type="HOGENOM" id="CLU_015405_0_0_5"/>
<dbReference type="Proteomes" id="UP000018542">
    <property type="component" value="Chromosome"/>
</dbReference>
<organism evidence="4 5">
    <name type="scientific">Hyphomicrobium nitrativorans NL23</name>
    <dbReference type="NCBI Taxonomy" id="1029756"/>
    <lineage>
        <taxon>Bacteria</taxon>
        <taxon>Pseudomonadati</taxon>
        <taxon>Pseudomonadota</taxon>
        <taxon>Alphaproteobacteria</taxon>
        <taxon>Hyphomicrobiales</taxon>
        <taxon>Hyphomicrobiaceae</taxon>
        <taxon>Hyphomicrobium</taxon>
    </lineage>
</organism>
<evidence type="ECO:0000256" key="3">
    <source>
        <dbReference type="SAM" id="Phobius"/>
    </source>
</evidence>
<dbReference type="InterPro" id="IPR012683">
    <property type="entry name" value="CHP02302_TM"/>
</dbReference>
<dbReference type="EMBL" id="CP006912">
    <property type="protein sequence ID" value="AHB47485.1"/>
    <property type="molecule type" value="Genomic_DNA"/>
</dbReference>
<evidence type="ECO:0000313" key="5">
    <source>
        <dbReference type="Proteomes" id="UP000018542"/>
    </source>
</evidence>
<evidence type="ECO:0000256" key="1">
    <source>
        <dbReference type="SAM" id="Coils"/>
    </source>
</evidence>
<dbReference type="KEGG" id="hni:W911_02200"/>
<feature type="compositionally biased region" description="Low complexity" evidence="2">
    <location>
        <begin position="724"/>
        <end position="749"/>
    </location>
</feature>
<accession>V5SBS3</accession>
<name>V5SBS3_9HYPH</name>
<feature type="compositionally biased region" description="Basic and acidic residues" evidence="2">
    <location>
        <begin position="752"/>
        <end position="772"/>
    </location>
</feature>
<feature type="compositionally biased region" description="Low complexity" evidence="2">
    <location>
        <begin position="811"/>
        <end position="825"/>
    </location>
</feature>
<feature type="transmembrane region" description="Helical" evidence="3">
    <location>
        <begin position="59"/>
        <end position="84"/>
    </location>
</feature>
<keyword evidence="5" id="KW-1185">Reference proteome</keyword>
<protein>
    <recommendedName>
        <fullName evidence="6">TIGR02302 family protein</fullName>
    </recommendedName>
</protein>
<feature type="region of interest" description="Disordered" evidence="2">
    <location>
        <begin position="358"/>
        <end position="386"/>
    </location>
</feature>
<feature type="region of interest" description="Disordered" evidence="2">
    <location>
        <begin position="670"/>
        <end position="861"/>
    </location>
</feature>
<dbReference type="Pfam" id="PF13779">
    <property type="entry name" value="DUF4175"/>
    <property type="match status" value="1"/>
</dbReference>
<dbReference type="RefSeq" id="WP_023785869.1">
    <property type="nucleotide sequence ID" value="NC_022997.1"/>
</dbReference>
<dbReference type="OrthoDB" id="8477685at2"/>
<feature type="transmembrane region" description="Helical" evidence="3">
    <location>
        <begin position="154"/>
        <end position="173"/>
    </location>
</feature>
<sequence>MEKAPSSRTTDRAFERKIWRARLADVFEQAWVKLWLVLAVVAVFLIVSYAGIWPRLPTLLHVVLLGAFGVAMLAALASVARITWPSRDDAIRRIERASGVPHRPATSYEDTVSAPSSDPTTAAIWQAHKTRMAALIAKLRPGKPQPRTDRFDPFALRAALVLAVVGLTGLLGGRAVERVHQAFEFGSEVAVSQARLDAWLAPPAYTGRPPVMLADGAGGGARPAQEQSGDAARASFEVPIRSHLIVRVGGMAGTPLSLAFEPDADGAAGGEVERIAAEQDGDAAELQEIRHEMMRSGTVRALAGNTELARWHIVLTPDNPPLISLSRPPELTPRGSLKLTYHVEDDYGVASAEAKLKRLPDPKPDPAKAWARPELPKGPRQPLMRPPKLELRLPKANASSGGQHTYFEMASHPWAGRKVIMTLEATDVAGQVGRSPGFEMILPERQFTQPLARAVVEQRKKLMDDSRYRPSVLVALDALTMEPEGFIDDSKIYLGLRTAYHRLKNSRSRATLKSVVDQLWQIALRIEDGTLSDAERRLKDAQDKLAKALEGDASDEEIRQAMQELREALQDFMQQLAQQNEGQPQMDGQNQDQQTLGQQDLERMLRDLEDMAQSGSREQAQQLLSEMQDLMERLQAGQMDQAQAERNREMMQMMDELGTMVGDQQSLMDDTFGERRGDEGQQDNGRGQPPPGMKGFSNEGRPQEGQGAPPGMSDQQGQQGRGQRGPQEGGQQQRGQGQSRPGQGQQQGSLADRQRQLRERLNELQQQMREKGVGSSQQLDDAESAMGAAEDALEQGDLAEATEQQGRALDQMRQGAQQMAQEMMQNSPQRYGQGGDTPRDPLGRPQRTQGPDLGTSVKVPDQIDVQRAREILEELRRRLGEATRAPVELDYLERLLKRF</sequence>
<proteinExistence type="predicted"/>
<dbReference type="AlphaFoldDB" id="V5SBS3"/>
<dbReference type="PATRIC" id="fig|1029756.8.peg.467"/>
<keyword evidence="3" id="KW-0472">Membrane</keyword>
<dbReference type="NCBIfam" id="TIGR02302">
    <property type="entry name" value="aProt_lowcomp"/>
    <property type="match status" value="1"/>
</dbReference>
<keyword evidence="3" id="KW-1133">Transmembrane helix</keyword>
<keyword evidence="3" id="KW-0812">Transmembrane</keyword>
<dbReference type="STRING" id="1029756.W911_02200"/>
<reference evidence="4 5" key="1">
    <citation type="journal article" date="2014" name="Genome Announc.">
        <title>Complete Genome Sequence of Hyphomicrobium nitrativorans Strain NL23, a Denitrifying Bacterium Isolated from Biofilm of a Methanol-Fed Denitrification System Treating Seawater at the Montreal Biodome.</title>
        <authorList>
            <person name="Martineau C."/>
            <person name="Villeneuve C."/>
            <person name="Mauffrey F."/>
            <person name="Villemur R."/>
        </authorList>
    </citation>
    <scope>NUCLEOTIDE SEQUENCE [LARGE SCALE GENOMIC DNA]</scope>
    <source>
        <strain evidence="4">NL23</strain>
    </source>
</reference>
<evidence type="ECO:0008006" key="6">
    <source>
        <dbReference type="Google" id="ProtNLM"/>
    </source>
</evidence>
<evidence type="ECO:0000313" key="4">
    <source>
        <dbReference type="EMBL" id="AHB47485.1"/>
    </source>
</evidence>
<feature type="transmembrane region" description="Helical" evidence="3">
    <location>
        <begin position="30"/>
        <end position="53"/>
    </location>
</feature>
<gene>
    <name evidence="4" type="ORF">W911_02200</name>
</gene>